<accession>A0AAV3YLI4</accession>
<protein>
    <submittedName>
        <fullName evidence="1">Uncharacterized protein</fullName>
    </submittedName>
</protein>
<sequence length="185" mass="20039">MARSYASDFKVEVSRGKPMRDAFSKYSTNTASSSQEKIILNWEASDRETSDFPAETGVDSVLDPLSRTAGIYIKANRDCSLTFINPETSLCSPPPGEGDSLASHAQMLASLVGKPVPLGVAAFHKVITGSTPQIFPQAAPALQELMDTAIDCPTDRIVDAIEICLFTVHEIKFLKCIDQTVNLQT</sequence>
<evidence type="ECO:0000313" key="2">
    <source>
        <dbReference type="Proteomes" id="UP000735302"/>
    </source>
</evidence>
<dbReference type="EMBL" id="BLXT01001165">
    <property type="protein sequence ID" value="GFN83349.1"/>
    <property type="molecule type" value="Genomic_DNA"/>
</dbReference>
<organism evidence="1 2">
    <name type="scientific">Plakobranchus ocellatus</name>
    <dbReference type="NCBI Taxonomy" id="259542"/>
    <lineage>
        <taxon>Eukaryota</taxon>
        <taxon>Metazoa</taxon>
        <taxon>Spiralia</taxon>
        <taxon>Lophotrochozoa</taxon>
        <taxon>Mollusca</taxon>
        <taxon>Gastropoda</taxon>
        <taxon>Heterobranchia</taxon>
        <taxon>Euthyneura</taxon>
        <taxon>Panpulmonata</taxon>
        <taxon>Sacoglossa</taxon>
        <taxon>Placobranchoidea</taxon>
        <taxon>Plakobranchidae</taxon>
        <taxon>Plakobranchus</taxon>
    </lineage>
</organism>
<dbReference type="Proteomes" id="UP000735302">
    <property type="component" value="Unassembled WGS sequence"/>
</dbReference>
<dbReference type="AlphaFoldDB" id="A0AAV3YLI4"/>
<gene>
    <name evidence="1" type="ORF">PoB_000985500</name>
</gene>
<feature type="non-terminal residue" evidence="1">
    <location>
        <position position="185"/>
    </location>
</feature>
<keyword evidence="2" id="KW-1185">Reference proteome</keyword>
<evidence type="ECO:0000313" key="1">
    <source>
        <dbReference type="EMBL" id="GFN83349.1"/>
    </source>
</evidence>
<comment type="caution">
    <text evidence="1">The sequence shown here is derived from an EMBL/GenBank/DDBJ whole genome shotgun (WGS) entry which is preliminary data.</text>
</comment>
<name>A0AAV3YLI4_9GAST</name>
<proteinExistence type="predicted"/>
<reference evidence="1 2" key="1">
    <citation type="journal article" date="2021" name="Elife">
        <title>Chloroplast acquisition without the gene transfer in kleptoplastic sea slugs, Plakobranchus ocellatus.</title>
        <authorList>
            <person name="Maeda T."/>
            <person name="Takahashi S."/>
            <person name="Yoshida T."/>
            <person name="Shimamura S."/>
            <person name="Takaki Y."/>
            <person name="Nagai Y."/>
            <person name="Toyoda A."/>
            <person name="Suzuki Y."/>
            <person name="Arimoto A."/>
            <person name="Ishii H."/>
            <person name="Satoh N."/>
            <person name="Nishiyama T."/>
            <person name="Hasebe M."/>
            <person name="Maruyama T."/>
            <person name="Minagawa J."/>
            <person name="Obokata J."/>
            <person name="Shigenobu S."/>
        </authorList>
    </citation>
    <scope>NUCLEOTIDE SEQUENCE [LARGE SCALE GENOMIC DNA]</scope>
</reference>